<dbReference type="Gene3D" id="3.40.1190.20">
    <property type="match status" value="1"/>
</dbReference>
<dbReference type="InterPro" id="IPR004399">
    <property type="entry name" value="HMP/HMP-P_kinase_dom"/>
</dbReference>
<comment type="caution">
    <text evidence="4">The sequence shown here is derived from an EMBL/GenBank/DDBJ whole genome shotgun (WGS) entry which is preliminary data.</text>
</comment>
<dbReference type="GO" id="GO:0008972">
    <property type="term" value="F:phosphomethylpyrimidine kinase activity"/>
    <property type="evidence" value="ECO:0007669"/>
    <property type="project" value="InterPro"/>
</dbReference>
<dbReference type="GO" id="GO:0009229">
    <property type="term" value="P:thiamine diphosphate biosynthetic process"/>
    <property type="evidence" value="ECO:0007669"/>
    <property type="project" value="UniProtKB-UniPathway"/>
</dbReference>
<organism evidence="4 5">
    <name type="scientific">Methylobrevis pamukkalensis</name>
    <dbReference type="NCBI Taxonomy" id="1439726"/>
    <lineage>
        <taxon>Bacteria</taxon>
        <taxon>Pseudomonadati</taxon>
        <taxon>Pseudomonadota</taxon>
        <taxon>Alphaproteobacteria</taxon>
        <taxon>Hyphomicrobiales</taxon>
        <taxon>Pleomorphomonadaceae</taxon>
        <taxon>Methylobrevis</taxon>
    </lineage>
</organism>
<dbReference type="GO" id="GO:0009228">
    <property type="term" value="P:thiamine biosynthetic process"/>
    <property type="evidence" value="ECO:0007669"/>
    <property type="project" value="InterPro"/>
</dbReference>
<dbReference type="AlphaFoldDB" id="A0A1E3H522"/>
<gene>
    <name evidence="4" type="primary">thiD_2</name>
    <name evidence="4" type="ORF">A6302_01214</name>
</gene>
<evidence type="ECO:0000256" key="1">
    <source>
        <dbReference type="ARBA" id="ARBA00004948"/>
    </source>
</evidence>
<dbReference type="SUPFAM" id="SSF53613">
    <property type="entry name" value="Ribokinase-like"/>
    <property type="match status" value="1"/>
</dbReference>
<keyword evidence="4" id="KW-0808">Transferase</keyword>
<dbReference type="PATRIC" id="fig|1439726.3.peg.1275"/>
<dbReference type="CDD" id="cd01169">
    <property type="entry name" value="HMPP_kinase"/>
    <property type="match status" value="1"/>
</dbReference>
<reference evidence="4 5" key="1">
    <citation type="submission" date="2016-07" db="EMBL/GenBank/DDBJ databases">
        <title>Draft Genome Sequence of Methylobrevis pamukkalensis PK2.</title>
        <authorList>
            <person name="Vasilenko O.V."/>
            <person name="Doronina N.V."/>
            <person name="Shmareva M.N."/>
            <person name="Tarlachkov S.V."/>
            <person name="Mustakhimov I."/>
            <person name="Trotsenko Y.A."/>
        </authorList>
    </citation>
    <scope>NUCLEOTIDE SEQUENCE [LARGE SCALE GENOMIC DNA]</scope>
    <source>
        <strain evidence="4 5">PK2</strain>
    </source>
</reference>
<evidence type="ECO:0000259" key="3">
    <source>
        <dbReference type="Pfam" id="PF08543"/>
    </source>
</evidence>
<sequence>MLDPVMIAASGDPLLRDDAVATLRELLLPRAMLLTPNLPEAARLLDEPQAVTRADMERQAHALRALGAGAVLVKGGHGTEADSADVLVTAAGTEWFTAPRHATQNTHGTGCTLSSAIAAGLAKGLALPQAVAEAKVWLTAAIVAADGLAIGGGHGPVHHFHALWPAADD</sequence>
<dbReference type="InterPro" id="IPR013749">
    <property type="entry name" value="PM/HMP-P_kinase-1"/>
</dbReference>
<feature type="domain" description="Pyridoxamine kinase/Phosphomethylpyrimidine kinase" evidence="3">
    <location>
        <begin position="2"/>
        <end position="158"/>
    </location>
</feature>
<dbReference type="GO" id="GO:0005829">
    <property type="term" value="C:cytosol"/>
    <property type="evidence" value="ECO:0007669"/>
    <property type="project" value="TreeGrafter"/>
</dbReference>
<dbReference type="PANTHER" id="PTHR20858">
    <property type="entry name" value="PHOSPHOMETHYLPYRIMIDINE KINASE"/>
    <property type="match status" value="1"/>
</dbReference>
<dbReference type="Proteomes" id="UP000094622">
    <property type="component" value="Unassembled WGS sequence"/>
</dbReference>
<evidence type="ECO:0000313" key="5">
    <source>
        <dbReference type="Proteomes" id="UP000094622"/>
    </source>
</evidence>
<dbReference type="EMBL" id="MCRJ01000021">
    <property type="protein sequence ID" value="ODN71437.1"/>
    <property type="molecule type" value="Genomic_DNA"/>
</dbReference>
<dbReference type="PANTHER" id="PTHR20858:SF17">
    <property type="entry name" value="HYDROXYMETHYLPYRIMIDINE_PHOSPHOMETHYLPYRIMIDINE KINASE THI20-RELATED"/>
    <property type="match status" value="1"/>
</dbReference>
<accession>A0A1E3H522</accession>
<dbReference type="Pfam" id="PF08543">
    <property type="entry name" value="Phos_pyr_kin"/>
    <property type="match status" value="1"/>
</dbReference>
<dbReference type="GO" id="GO:0008902">
    <property type="term" value="F:hydroxymethylpyrimidine kinase activity"/>
    <property type="evidence" value="ECO:0007669"/>
    <property type="project" value="UniProtKB-EC"/>
</dbReference>
<dbReference type="UniPathway" id="UPA00060">
    <property type="reaction ID" value="UER00138"/>
</dbReference>
<comment type="pathway">
    <text evidence="1">Cofactor biosynthesis; thiamine diphosphate biosynthesis.</text>
</comment>
<protein>
    <recommendedName>
        <fullName evidence="2">hydroxymethylpyrimidine kinase</fullName>
        <ecNumber evidence="2">2.7.1.49</ecNumber>
    </recommendedName>
</protein>
<evidence type="ECO:0000256" key="2">
    <source>
        <dbReference type="ARBA" id="ARBA00012135"/>
    </source>
</evidence>
<name>A0A1E3H522_9HYPH</name>
<dbReference type="InterPro" id="IPR029056">
    <property type="entry name" value="Ribokinase-like"/>
</dbReference>
<dbReference type="EC" id="2.7.1.49" evidence="2"/>
<evidence type="ECO:0000313" key="4">
    <source>
        <dbReference type="EMBL" id="ODN71437.1"/>
    </source>
</evidence>
<keyword evidence="5" id="KW-1185">Reference proteome</keyword>
<keyword evidence="4" id="KW-0418">Kinase</keyword>
<proteinExistence type="predicted"/>